<dbReference type="Proteomes" id="UP000177103">
    <property type="component" value="Unassembled WGS sequence"/>
</dbReference>
<name>A0A1G1W8A7_9BACT</name>
<evidence type="ECO:0000313" key="3">
    <source>
        <dbReference type="Proteomes" id="UP000177103"/>
    </source>
</evidence>
<evidence type="ECO:0000313" key="2">
    <source>
        <dbReference type="EMBL" id="OGY23909.1"/>
    </source>
</evidence>
<dbReference type="EMBL" id="MHCQ01000036">
    <property type="protein sequence ID" value="OGY23909.1"/>
    <property type="molecule type" value="Genomic_DNA"/>
</dbReference>
<sequence length="152" mass="16639">MFPSSKGGELAQLSGAGREKPVPLGPSDVRHSLEGQICDLHGRIVHLQHTVAETIIGGDRDTVGAFFQSHPTACGWLALQINPKRYVPNTNIQVPGTLEEQFAEIKRGAALLGESITEYSLHGFGEQVKWVLRRNPMIFARIGYPAKIATRL</sequence>
<protein>
    <submittedName>
        <fullName evidence="2">Uncharacterized protein</fullName>
    </submittedName>
</protein>
<gene>
    <name evidence="2" type="ORF">A2Y57_03090</name>
</gene>
<comment type="caution">
    <text evidence="2">The sequence shown here is derived from an EMBL/GenBank/DDBJ whole genome shotgun (WGS) entry which is preliminary data.</text>
</comment>
<reference evidence="2 3" key="1">
    <citation type="journal article" date="2016" name="Nat. Commun.">
        <title>Thousands of microbial genomes shed light on interconnected biogeochemical processes in an aquifer system.</title>
        <authorList>
            <person name="Anantharaman K."/>
            <person name="Brown C.T."/>
            <person name="Hug L.A."/>
            <person name="Sharon I."/>
            <person name="Castelle C.J."/>
            <person name="Probst A.J."/>
            <person name="Thomas B.C."/>
            <person name="Singh A."/>
            <person name="Wilkins M.J."/>
            <person name="Karaoz U."/>
            <person name="Brodie E.L."/>
            <person name="Williams K.H."/>
            <person name="Hubbard S.S."/>
            <person name="Banfield J.F."/>
        </authorList>
    </citation>
    <scope>NUCLEOTIDE SEQUENCE [LARGE SCALE GENOMIC DNA]</scope>
</reference>
<organism evidence="2 3">
    <name type="scientific">Candidatus Woykebacteria bacterium RBG_13_40_7b</name>
    <dbReference type="NCBI Taxonomy" id="1802594"/>
    <lineage>
        <taxon>Bacteria</taxon>
        <taxon>Candidatus Woykeibacteriota</taxon>
    </lineage>
</organism>
<accession>A0A1G1W8A7</accession>
<feature type="region of interest" description="Disordered" evidence="1">
    <location>
        <begin position="1"/>
        <end position="28"/>
    </location>
</feature>
<dbReference type="AlphaFoldDB" id="A0A1G1W8A7"/>
<evidence type="ECO:0000256" key="1">
    <source>
        <dbReference type="SAM" id="MobiDB-lite"/>
    </source>
</evidence>
<proteinExistence type="predicted"/>